<dbReference type="GO" id="GO:0006493">
    <property type="term" value="P:protein O-linked glycosylation"/>
    <property type="evidence" value="ECO:0007669"/>
    <property type="project" value="TreeGrafter"/>
</dbReference>
<evidence type="ECO:0000256" key="7">
    <source>
        <dbReference type="ARBA" id="ARBA00022989"/>
    </source>
</evidence>
<evidence type="ECO:0000256" key="8">
    <source>
        <dbReference type="ARBA" id="ARBA00023034"/>
    </source>
</evidence>
<reference evidence="15" key="1">
    <citation type="submission" date="2023-07" db="EMBL/GenBank/DDBJ databases">
        <title>Chromosome-level Genome Assembly of Striped Snakehead (Channa striata).</title>
        <authorList>
            <person name="Liu H."/>
        </authorList>
    </citation>
    <scope>NUCLEOTIDE SEQUENCE</scope>
    <source>
        <strain evidence="15">Gz</strain>
        <tissue evidence="15">Muscle</tissue>
    </source>
</reference>
<evidence type="ECO:0000256" key="12">
    <source>
        <dbReference type="RuleBase" id="RU363063"/>
    </source>
</evidence>
<keyword evidence="8 12" id="KW-0333">Golgi apparatus</keyword>
<dbReference type="Proteomes" id="UP001187415">
    <property type="component" value="Unassembled WGS sequence"/>
</dbReference>
<dbReference type="PANTHER" id="PTHR11214">
    <property type="entry name" value="BETA-1,3-N-ACETYLGLUCOSAMINYLTRANSFERASE"/>
    <property type="match status" value="1"/>
</dbReference>
<evidence type="ECO:0000256" key="3">
    <source>
        <dbReference type="ARBA" id="ARBA00022676"/>
    </source>
</evidence>
<evidence type="ECO:0000256" key="5">
    <source>
        <dbReference type="ARBA" id="ARBA00022692"/>
    </source>
</evidence>
<organism evidence="15 16">
    <name type="scientific">Channa striata</name>
    <name type="common">Snakehead murrel</name>
    <name type="synonym">Ophicephalus striatus</name>
    <dbReference type="NCBI Taxonomy" id="64152"/>
    <lineage>
        <taxon>Eukaryota</taxon>
        <taxon>Metazoa</taxon>
        <taxon>Chordata</taxon>
        <taxon>Craniata</taxon>
        <taxon>Vertebrata</taxon>
        <taxon>Euteleostomi</taxon>
        <taxon>Actinopterygii</taxon>
        <taxon>Neopterygii</taxon>
        <taxon>Teleostei</taxon>
        <taxon>Neoteleostei</taxon>
        <taxon>Acanthomorphata</taxon>
        <taxon>Anabantaria</taxon>
        <taxon>Anabantiformes</taxon>
        <taxon>Channoidei</taxon>
        <taxon>Channidae</taxon>
        <taxon>Channa</taxon>
    </lineage>
</organism>
<evidence type="ECO:0000313" key="16">
    <source>
        <dbReference type="Proteomes" id="UP001187415"/>
    </source>
</evidence>
<dbReference type="GO" id="GO:0008194">
    <property type="term" value="F:UDP-glycosyltransferase activity"/>
    <property type="evidence" value="ECO:0007669"/>
    <property type="project" value="TreeGrafter"/>
</dbReference>
<dbReference type="PROSITE" id="PS01031">
    <property type="entry name" value="SHSP"/>
    <property type="match status" value="1"/>
</dbReference>
<evidence type="ECO:0000256" key="13">
    <source>
        <dbReference type="SAM" id="MobiDB-lite"/>
    </source>
</evidence>
<keyword evidence="16" id="KW-1185">Reference proteome</keyword>
<dbReference type="SUPFAM" id="SSF49764">
    <property type="entry name" value="HSP20-like chaperones"/>
    <property type="match status" value="1"/>
</dbReference>
<keyword evidence="5" id="KW-0812">Transmembrane</keyword>
<evidence type="ECO:0000313" key="15">
    <source>
        <dbReference type="EMBL" id="KAK2818959.1"/>
    </source>
</evidence>
<proteinExistence type="inferred from homology"/>
<comment type="similarity">
    <text evidence="10 11">Belongs to the small heat shock protein (HSP20) family.</text>
</comment>
<feature type="region of interest" description="Disordered" evidence="13">
    <location>
        <begin position="368"/>
        <end position="399"/>
    </location>
</feature>
<comment type="similarity">
    <text evidence="2 12">Belongs to the glycosyltransferase 31 family.</text>
</comment>
<keyword evidence="3 12" id="KW-0328">Glycosyltransferase</keyword>
<dbReference type="PANTHER" id="PTHR11214:SF234">
    <property type="entry name" value="HEXOSYLTRANSFERASE"/>
    <property type="match status" value="1"/>
</dbReference>
<protein>
    <recommendedName>
        <fullName evidence="12">Hexosyltransferase</fullName>
        <ecNumber evidence="12">2.4.1.-</ecNumber>
    </recommendedName>
</protein>
<keyword evidence="9" id="KW-0472">Membrane</keyword>
<dbReference type="InterPro" id="IPR008978">
    <property type="entry name" value="HSP20-like_chaperone"/>
</dbReference>
<evidence type="ECO:0000259" key="14">
    <source>
        <dbReference type="PROSITE" id="PS01031"/>
    </source>
</evidence>
<evidence type="ECO:0000256" key="4">
    <source>
        <dbReference type="ARBA" id="ARBA00022679"/>
    </source>
</evidence>
<dbReference type="InterPro" id="IPR002659">
    <property type="entry name" value="Glyco_trans_31"/>
</dbReference>
<evidence type="ECO:0000256" key="9">
    <source>
        <dbReference type="ARBA" id="ARBA00023136"/>
    </source>
</evidence>
<dbReference type="InterPro" id="IPR002068">
    <property type="entry name" value="A-crystallin/Hsp20_dom"/>
</dbReference>
<dbReference type="Gene3D" id="3.90.550.50">
    <property type="match status" value="1"/>
</dbReference>
<comment type="subcellular location">
    <subcellularLocation>
        <location evidence="1 12">Golgi apparatus membrane</location>
        <topology evidence="1 12">Single-pass type II membrane protein</topology>
    </subcellularLocation>
</comment>
<gene>
    <name evidence="15" type="ORF">Q5P01_024520</name>
</gene>
<dbReference type="Pfam" id="PF00011">
    <property type="entry name" value="HSP20"/>
    <property type="match status" value="1"/>
</dbReference>
<dbReference type="GO" id="GO:0016758">
    <property type="term" value="F:hexosyltransferase activity"/>
    <property type="evidence" value="ECO:0007669"/>
    <property type="project" value="InterPro"/>
</dbReference>
<comment type="caution">
    <text evidence="15">The sequence shown here is derived from an EMBL/GenBank/DDBJ whole genome shotgun (WGS) entry which is preliminary data.</text>
</comment>
<keyword evidence="6" id="KW-0735">Signal-anchor</keyword>
<sequence length="399" mass="45887">MLLIAIKSQVGNFENRQAIRETWGRSGLVQGEANKKGGLVKTVFLLGRQDSSTGPHPDLKNLLDLENQKYGDILLWDFRDTFYNLTLKDLLFWNWFQKYCPNAIFVFKGDDDVFVRTDALLDYLHKQWEDHILWRAYTNKTELNLFVGDVINNAMPNREPSTKYYIPERFYKGVYPPYAGGGGVVYSGSLLLRLLEMSEKSALSPFMVSYCPVRSLWPEVRPLLYQQNLLHRNLQQLCSSLELMDKLQHKILEETEPFQTRGALQPLSYQLQKEGQHFGLTLDTRGFSPEELSVRQVGRKLRVSGKTEKKQEDGEGSFSYRLQEFRREFDLPEGVNPEAVTCCMDPDGKLHIEATKAPCVEEAGRELTIQRSSEEKTQQSVCSHTEGDSNTQDKPEHMD</sequence>
<dbReference type="GO" id="GO:0030311">
    <property type="term" value="P:poly-N-acetyllactosamine biosynthetic process"/>
    <property type="evidence" value="ECO:0007669"/>
    <property type="project" value="TreeGrafter"/>
</dbReference>
<accession>A0AA88ITW2</accession>
<evidence type="ECO:0000256" key="6">
    <source>
        <dbReference type="ARBA" id="ARBA00022968"/>
    </source>
</evidence>
<evidence type="ECO:0000256" key="11">
    <source>
        <dbReference type="RuleBase" id="RU003616"/>
    </source>
</evidence>
<dbReference type="Gene3D" id="2.60.40.790">
    <property type="match status" value="1"/>
</dbReference>
<keyword evidence="4" id="KW-0808">Transferase</keyword>
<dbReference type="CDD" id="cd06481">
    <property type="entry name" value="ACD_HspB9_like"/>
    <property type="match status" value="1"/>
</dbReference>
<dbReference type="GO" id="GO:0000139">
    <property type="term" value="C:Golgi membrane"/>
    <property type="evidence" value="ECO:0007669"/>
    <property type="project" value="UniProtKB-SubCell"/>
</dbReference>
<feature type="domain" description="SHSP" evidence="14">
    <location>
        <begin position="258"/>
        <end position="372"/>
    </location>
</feature>
<keyword evidence="7" id="KW-1133">Transmembrane helix</keyword>
<dbReference type="EC" id="2.4.1.-" evidence="12"/>
<evidence type="ECO:0000256" key="2">
    <source>
        <dbReference type="ARBA" id="ARBA00008661"/>
    </source>
</evidence>
<feature type="compositionally biased region" description="Basic and acidic residues" evidence="13">
    <location>
        <begin position="385"/>
        <end position="399"/>
    </location>
</feature>
<dbReference type="Pfam" id="PF01762">
    <property type="entry name" value="Galactosyl_T"/>
    <property type="match status" value="1"/>
</dbReference>
<evidence type="ECO:0000256" key="10">
    <source>
        <dbReference type="PROSITE-ProRule" id="PRU00285"/>
    </source>
</evidence>
<evidence type="ECO:0000256" key="1">
    <source>
        <dbReference type="ARBA" id="ARBA00004323"/>
    </source>
</evidence>
<dbReference type="AlphaFoldDB" id="A0AA88ITW2"/>
<name>A0AA88ITW2_CHASR</name>
<dbReference type="EMBL" id="JAUPFM010000020">
    <property type="protein sequence ID" value="KAK2818959.1"/>
    <property type="molecule type" value="Genomic_DNA"/>
</dbReference>